<dbReference type="AlphaFoldDB" id="A0A1G1WDY1"/>
<dbReference type="InterPro" id="IPR011042">
    <property type="entry name" value="6-blade_b-propeller_TolB-like"/>
</dbReference>
<dbReference type="Pfam" id="PF08308">
    <property type="entry name" value="PEGA"/>
    <property type="match status" value="1"/>
</dbReference>
<comment type="caution">
    <text evidence="3">The sequence shown here is derived from an EMBL/GenBank/DDBJ whole genome shotgun (WGS) entry which is preliminary data.</text>
</comment>
<feature type="domain" description="PEGA" evidence="2">
    <location>
        <begin position="56"/>
        <end position="121"/>
    </location>
</feature>
<protein>
    <recommendedName>
        <fullName evidence="2">PEGA domain-containing protein</fullName>
    </recommendedName>
</protein>
<sequence>MVSTVDTSKSSNEHKKRRVIRFFAILFVFLAVTATIIFFARGFRFDFKERKLERTGILSVSTTPNGAAIYINDDLKDASNATIQNLQPGKYKVRLTKEGYSSWEKEIEIKEEIVTPIEAVLFPSAPNLKAISFNGVVNPEISPDLQKIVYGINLKEREGLWILELANRPIIGSRDPRQIVSNTETLNFSKATLEWSPDSSKVLATLTETVKTAGKTTKVQRNYLLDAGRLNDGSLSEVSATLAQIKSDWEAEHDLKEKNALSRLSDEAKKLARESKNIVFSPDEDRLLLFKEDDTAVVYDSKPSPVPDTKPAISQLPKAQSYIWYPDSKHVILVENGAISIVEVDGQNKMGIYTGSFDPKAVFPWPDGSKLIISTTLNTAVSKEPNLYSIDLR</sequence>
<accession>A0A1G1WDY1</accession>
<gene>
    <name evidence="3" type="ORF">A2134_00265</name>
</gene>
<dbReference type="InterPro" id="IPR013229">
    <property type="entry name" value="PEGA"/>
</dbReference>
<keyword evidence="1" id="KW-0812">Transmembrane</keyword>
<dbReference type="EMBL" id="MHCR01000007">
    <property type="protein sequence ID" value="OGY25831.1"/>
    <property type="molecule type" value="Genomic_DNA"/>
</dbReference>
<keyword evidence="1" id="KW-0472">Membrane</keyword>
<proteinExistence type="predicted"/>
<dbReference type="Gene3D" id="2.120.10.30">
    <property type="entry name" value="TolB, C-terminal domain"/>
    <property type="match status" value="1"/>
</dbReference>
<evidence type="ECO:0000313" key="4">
    <source>
        <dbReference type="Proteomes" id="UP000178162"/>
    </source>
</evidence>
<dbReference type="SUPFAM" id="SSF82171">
    <property type="entry name" value="DPP6 N-terminal domain-like"/>
    <property type="match status" value="1"/>
</dbReference>
<evidence type="ECO:0000313" key="3">
    <source>
        <dbReference type="EMBL" id="OGY25831.1"/>
    </source>
</evidence>
<evidence type="ECO:0000259" key="2">
    <source>
        <dbReference type="Pfam" id="PF08308"/>
    </source>
</evidence>
<reference evidence="3 4" key="1">
    <citation type="journal article" date="2016" name="Nat. Commun.">
        <title>Thousands of microbial genomes shed light on interconnected biogeochemical processes in an aquifer system.</title>
        <authorList>
            <person name="Anantharaman K."/>
            <person name="Brown C.T."/>
            <person name="Hug L.A."/>
            <person name="Sharon I."/>
            <person name="Castelle C.J."/>
            <person name="Probst A.J."/>
            <person name="Thomas B.C."/>
            <person name="Singh A."/>
            <person name="Wilkins M.J."/>
            <person name="Karaoz U."/>
            <person name="Brodie E.L."/>
            <person name="Williams K.H."/>
            <person name="Hubbard S.S."/>
            <person name="Banfield J.F."/>
        </authorList>
    </citation>
    <scope>NUCLEOTIDE SEQUENCE [LARGE SCALE GENOMIC DNA]</scope>
</reference>
<keyword evidence="1" id="KW-1133">Transmembrane helix</keyword>
<organism evidence="3 4">
    <name type="scientific">Candidatus Woykebacteria bacterium RBG_16_39_9b</name>
    <dbReference type="NCBI Taxonomy" id="1802595"/>
    <lineage>
        <taxon>Bacteria</taxon>
        <taxon>Candidatus Woykeibacteriota</taxon>
    </lineage>
</organism>
<feature type="transmembrane region" description="Helical" evidence="1">
    <location>
        <begin position="20"/>
        <end position="40"/>
    </location>
</feature>
<dbReference type="Proteomes" id="UP000178162">
    <property type="component" value="Unassembled WGS sequence"/>
</dbReference>
<dbReference type="STRING" id="1802595.A2134_00265"/>
<evidence type="ECO:0000256" key="1">
    <source>
        <dbReference type="SAM" id="Phobius"/>
    </source>
</evidence>
<name>A0A1G1WDY1_9BACT</name>